<reference evidence="3" key="1">
    <citation type="submission" date="2016-10" db="EMBL/GenBank/DDBJ databases">
        <authorList>
            <person name="Varghese N."/>
            <person name="Submissions S."/>
        </authorList>
    </citation>
    <scope>NUCLEOTIDE SEQUENCE [LARGE SCALE GENOMIC DNA]</scope>
    <source>
        <strain evidence="3">CGMCC 4.3530</strain>
    </source>
</reference>
<dbReference type="Pfam" id="PF01590">
    <property type="entry name" value="GAF"/>
    <property type="match status" value="1"/>
</dbReference>
<dbReference type="InterPro" id="IPR026286">
    <property type="entry name" value="MaiA/AMDase"/>
</dbReference>
<dbReference type="PANTHER" id="PTHR40267">
    <property type="entry name" value="BLR3294 PROTEIN"/>
    <property type="match status" value="1"/>
</dbReference>
<dbReference type="Gene3D" id="3.40.50.12500">
    <property type="match status" value="1"/>
</dbReference>
<dbReference type="OrthoDB" id="6836758at2"/>
<dbReference type="InterPro" id="IPR053714">
    <property type="entry name" value="Iso_Racemase_Enz_sf"/>
</dbReference>
<sequence>MPRIGMLTPSSNTVLEPVTYRLLSGVEDVSVHFSRLPVTAISLSDKENSQFSLERMSAAAELLRDAAVDVVVWNGTAGSWLGFDYDRQVSAAISAACGVPATTSTLALLDAFRAFGVTRLGLVTPYTGDVTAKIAETYAAEGIEVVNDERLDITDNFSFGSVPEQRLASMIEAAAVDVHAVSLVCTNLRGAFVAADLEAKVGVPVLDSVSATLWKALDVLGAGVPIDRGSVLLSGSTRAALKRICASLREATGADRTTMRLDLPSQRLGVDLAAAEDTGPGVRAIQHDPGLDQRKLNTVQWLEEHRRTLVQPHFRADPQPPQALIETYGVQAQMLAPVEVDGAMAGWLSVHSLAERDWRPTDIEAIETASAEVRDLLTS</sequence>
<dbReference type="PANTHER" id="PTHR40267:SF1">
    <property type="entry name" value="BLR3294 PROTEIN"/>
    <property type="match status" value="1"/>
</dbReference>
<dbReference type="SUPFAM" id="SSF55781">
    <property type="entry name" value="GAF domain-like"/>
    <property type="match status" value="1"/>
</dbReference>
<accession>A0A1H3BTY8</accession>
<organism evidence="2 3">
    <name type="scientific">Saccharopolyspora shandongensis</name>
    <dbReference type="NCBI Taxonomy" id="418495"/>
    <lineage>
        <taxon>Bacteria</taxon>
        <taxon>Bacillati</taxon>
        <taxon>Actinomycetota</taxon>
        <taxon>Actinomycetes</taxon>
        <taxon>Pseudonocardiales</taxon>
        <taxon>Pseudonocardiaceae</taxon>
        <taxon>Saccharopolyspora</taxon>
    </lineage>
</organism>
<keyword evidence="2" id="KW-0413">Isomerase</keyword>
<protein>
    <submittedName>
        <fullName evidence="2">Maleate isomerase</fullName>
    </submittedName>
</protein>
<feature type="domain" description="GAF" evidence="1">
    <location>
        <begin position="239"/>
        <end position="372"/>
    </location>
</feature>
<evidence type="ECO:0000313" key="3">
    <source>
        <dbReference type="Proteomes" id="UP000199529"/>
    </source>
</evidence>
<keyword evidence="3" id="KW-1185">Reference proteome</keyword>
<dbReference type="InterPro" id="IPR029016">
    <property type="entry name" value="GAF-like_dom_sf"/>
</dbReference>
<dbReference type="Pfam" id="PF17645">
    <property type="entry name" value="Amdase"/>
    <property type="match status" value="1"/>
</dbReference>
<evidence type="ECO:0000259" key="1">
    <source>
        <dbReference type="Pfam" id="PF01590"/>
    </source>
</evidence>
<proteinExistence type="predicted"/>
<dbReference type="AlphaFoldDB" id="A0A1H3BTY8"/>
<gene>
    <name evidence="2" type="ORF">SAMN05216215_101144</name>
</gene>
<dbReference type="InterPro" id="IPR003018">
    <property type="entry name" value="GAF"/>
</dbReference>
<dbReference type="EMBL" id="FNOK01000011">
    <property type="protein sequence ID" value="SDX44824.1"/>
    <property type="molecule type" value="Genomic_DNA"/>
</dbReference>
<name>A0A1H3BTY8_9PSEU</name>
<dbReference type="RefSeq" id="WP_093265540.1">
    <property type="nucleotide sequence ID" value="NZ_FNOK01000011.1"/>
</dbReference>
<dbReference type="Proteomes" id="UP000199529">
    <property type="component" value="Unassembled WGS sequence"/>
</dbReference>
<dbReference type="STRING" id="418495.SAMN05216215_101144"/>
<dbReference type="GO" id="GO:0016853">
    <property type="term" value="F:isomerase activity"/>
    <property type="evidence" value="ECO:0007669"/>
    <property type="project" value="UniProtKB-KW"/>
</dbReference>
<evidence type="ECO:0000313" key="2">
    <source>
        <dbReference type="EMBL" id="SDX44824.1"/>
    </source>
</evidence>
<dbReference type="Gene3D" id="3.30.450.40">
    <property type="match status" value="1"/>
</dbReference>